<keyword evidence="4 9" id="KW-0863">Zinc-finger</keyword>
<dbReference type="FunFam" id="3.30.160.60:FF:000100">
    <property type="entry name" value="Zinc finger 45-like"/>
    <property type="match status" value="1"/>
</dbReference>
<feature type="domain" description="C2H2-type" evidence="10">
    <location>
        <begin position="129"/>
        <end position="147"/>
    </location>
</feature>
<keyword evidence="12" id="KW-1185">Reference proteome</keyword>
<evidence type="ECO:0000256" key="9">
    <source>
        <dbReference type="PROSITE-ProRule" id="PRU00042"/>
    </source>
</evidence>
<feature type="domain" description="C2H2-type" evidence="10">
    <location>
        <begin position="316"/>
        <end position="340"/>
    </location>
</feature>
<dbReference type="GO" id="GO:0008270">
    <property type="term" value="F:zinc ion binding"/>
    <property type="evidence" value="ECO:0007669"/>
    <property type="project" value="UniProtKB-KW"/>
</dbReference>
<feature type="domain" description="C2H2-type" evidence="10">
    <location>
        <begin position="157"/>
        <end position="184"/>
    </location>
</feature>
<comment type="subcellular location">
    <subcellularLocation>
        <location evidence="1">Nucleus</location>
    </subcellularLocation>
</comment>
<dbReference type="PROSITE" id="PS00028">
    <property type="entry name" value="ZINC_FINGER_C2H2_1"/>
    <property type="match status" value="7"/>
</dbReference>
<dbReference type="InterPro" id="IPR013087">
    <property type="entry name" value="Znf_C2H2_type"/>
</dbReference>
<feature type="domain" description="C2H2-type" evidence="10">
    <location>
        <begin position="368"/>
        <end position="395"/>
    </location>
</feature>
<dbReference type="AlphaFoldDB" id="A0AAV8Z497"/>
<organism evidence="11 12">
    <name type="scientific">Aromia moschata</name>
    <dbReference type="NCBI Taxonomy" id="1265417"/>
    <lineage>
        <taxon>Eukaryota</taxon>
        <taxon>Metazoa</taxon>
        <taxon>Ecdysozoa</taxon>
        <taxon>Arthropoda</taxon>
        <taxon>Hexapoda</taxon>
        <taxon>Insecta</taxon>
        <taxon>Pterygota</taxon>
        <taxon>Neoptera</taxon>
        <taxon>Endopterygota</taxon>
        <taxon>Coleoptera</taxon>
        <taxon>Polyphaga</taxon>
        <taxon>Cucujiformia</taxon>
        <taxon>Chrysomeloidea</taxon>
        <taxon>Cerambycidae</taxon>
        <taxon>Cerambycinae</taxon>
        <taxon>Callichromatini</taxon>
        <taxon>Aromia</taxon>
    </lineage>
</organism>
<evidence type="ECO:0000256" key="2">
    <source>
        <dbReference type="ARBA" id="ARBA00022723"/>
    </source>
</evidence>
<evidence type="ECO:0000313" key="12">
    <source>
        <dbReference type="Proteomes" id="UP001162162"/>
    </source>
</evidence>
<dbReference type="Proteomes" id="UP001162162">
    <property type="component" value="Unassembled WGS sequence"/>
</dbReference>
<feature type="domain" description="C2H2-type" evidence="10">
    <location>
        <begin position="46"/>
        <end position="73"/>
    </location>
</feature>
<dbReference type="SUPFAM" id="SSF57667">
    <property type="entry name" value="beta-beta-alpha zinc fingers"/>
    <property type="match status" value="5"/>
</dbReference>
<dbReference type="PROSITE" id="PS50157">
    <property type="entry name" value="ZINC_FINGER_C2H2_2"/>
    <property type="match status" value="8"/>
</dbReference>
<keyword evidence="8" id="KW-0539">Nucleus</keyword>
<evidence type="ECO:0000256" key="6">
    <source>
        <dbReference type="ARBA" id="ARBA00023015"/>
    </source>
</evidence>
<keyword evidence="7" id="KW-0804">Transcription</keyword>
<reference evidence="11" key="1">
    <citation type="journal article" date="2023" name="Insect Mol. Biol.">
        <title>Genome sequencing provides insights into the evolution of gene families encoding plant cell wall-degrading enzymes in longhorned beetles.</title>
        <authorList>
            <person name="Shin N.R."/>
            <person name="Okamura Y."/>
            <person name="Kirsch R."/>
            <person name="Pauchet Y."/>
        </authorList>
    </citation>
    <scope>NUCLEOTIDE SEQUENCE</scope>
    <source>
        <strain evidence="11">AMC_N1</strain>
    </source>
</reference>
<dbReference type="PANTHER" id="PTHR47772:SF1">
    <property type="entry name" value="ZINC FINGER PROTEIN 200"/>
    <property type="match status" value="1"/>
</dbReference>
<dbReference type="Pfam" id="PF00096">
    <property type="entry name" value="zf-C2H2"/>
    <property type="match status" value="5"/>
</dbReference>
<dbReference type="InterPro" id="IPR050636">
    <property type="entry name" value="C2H2-ZF_domain-containing"/>
</dbReference>
<comment type="caution">
    <text evidence="11">The sequence shown here is derived from an EMBL/GenBank/DDBJ whole genome shotgun (WGS) entry which is preliminary data.</text>
</comment>
<dbReference type="SMART" id="SM00355">
    <property type="entry name" value="ZnF_C2H2"/>
    <property type="match status" value="9"/>
</dbReference>
<accession>A0AAV8Z497</accession>
<evidence type="ECO:0000256" key="7">
    <source>
        <dbReference type="ARBA" id="ARBA00023163"/>
    </source>
</evidence>
<proteinExistence type="predicted"/>
<evidence type="ECO:0000256" key="1">
    <source>
        <dbReference type="ARBA" id="ARBA00004123"/>
    </source>
</evidence>
<keyword evidence="5" id="KW-0862">Zinc</keyword>
<evidence type="ECO:0000259" key="10">
    <source>
        <dbReference type="PROSITE" id="PS50157"/>
    </source>
</evidence>
<evidence type="ECO:0000313" key="11">
    <source>
        <dbReference type="EMBL" id="KAJ8958802.1"/>
    </source>
</evidence>
<keyword evidence="2" id="KW-0479">Metal-binding</keyword>
<sequence length="410" mass="47790">MSSPTMKPCRNTRARGEGTPILVTPKIEADDAPLAVTDMASKPKPVKCKVCGKEFTTHKGLHFHKRLHTGDMYKCKHCDRQYTRLNDLQRHEDSHKKRKVHVCRICGRTVKNIEHLRRHLVTHLAVKPFPCNTCNRGFSRMEHLQRHTPRCDGQFVFHCDICNLIFKHEESMSVHRKMHDGQEKSKLTVENLDNIDEYYYQTEQDDTLAFSNHSDVDDGIDSPFPDSSDMDSYLEPLVEVTECTNQGHKVVDVTATNKGRYFPPREDPVKQEECKEFPCPACRVIFPTVRQLATHAREKHEEFSVYKRRVMGNNRYKCSVCYKGFPTDMYLHVHMYYHNGCTMCEETFPNKALLTEHIKFHKKNLKKFLCTECGRGFVRNDYLVQHMQRHRGEKPFKCQYCGKGGRFLGA</sequence>
<evidence type="ECO:0000256" key="3">
    <source>
        <dbReference type="ARBA" id="ARBA00022737"/>
    </source>
</evidence>
<feature type="domain" description="C2H2-type" evidence="10">
    <location>
        <begin position="339"/>
        <end position="366"/>
    </location>
</feature>
<dbReference type="InterPro" id="IPR036236">
    <property type="entry name" value="Znf_C2H2_sf"/>
</dbReference>
<evidence type="ECO:0000256" key="5">
    <source>
        <dbReference type="ARBA" id="ARBA00022833"/>
    </source>
</evidence>
<dbReference type="Gene3D" id="3.30.160.60">
    <property type="entry name" value="Classic Zinc Finger"/>
    <property type="match status" value="5"/>
</dbReference>
<name>A0AAV8Z497_9CUCU</name>
<dbReference type="GO" id="GO:0005634">
    <property type="term" value="C:nucleus"/>
    <property type="evidence" value="ECO:0007669"/>
    <property type="project" value="UniProtKB-SubCell"/>
</dbReference>
<evidence type="ECO:0000256" key="8">
    <source>
        <dbReference type="ARBA" id="ARBA00023242"/>
    </source>
</evidence>
<feature type="domain" description="C2H2-type" evidence="10">
    <location>
        <begin position="73"/>
        <end position="100"/>
    </location>
</feature>
<protein>
    <recommendedName>
        <fullName evidence="10">C2H2-type domain-containing protein</fullName>
    </recommendedName>
</protein>
<evidence type="ECO:0000256" key="4">
    <source>
        <dbReference type="ARBA" id="ARBA00022771"/>
    </source>
</evidence>
<feature type="domain" description="C2H2-type" evidence="10">
    <location>
        <begin position="101"/>
        <end position="128"/>
    </location>
</feature>
<keyword evidence="6" id="KW-0805">Transcription regulation</keyword>
<dbReference type="PANTHER" id="PTHR47772">
    <property type="entry name" value="ZINC FINGER PROTEIN 200"/>
    <property type="match status" value="1"/>
</dbReference>
<gene>
    <name evidence="11" type="ORF">NQ318_019560</name>
</gene>
<dbReference type="EMBL" id="JAPWTK010000015">
    <property type="protein sequence ID" value="KAJ8958802.1"/>
    <property type="molecule type" value="Genomic_DNA"/>
</dbReference>
<keyword evidence="3" id="KW-0677">Repeat</keyword>